<evidence type="ECO:0000256" key="5">
    <source>
        <dbReference type="ARBA" id="ARBA00022917"/>
    </source>
</evidence>
<keyword evidence="2 8" id="KW-0436">Ligase</keyword>
<name>A0A1G1WCN1_9BACT</name>
<evidence type="ECO:0000256" key="2">
    <source>
        <dbReference type="ARBA" id="ARBA00022598"/>
    </source>
</evidence>
<dbReference type="PANTHER" id="PTHR11476">
    <property type="entry name" value="HISTIDYL-TRNA SYNTHETASE"/>
    <property type="match status" value="1"/>
</dbReference>
<feature type="binding site" evidence="9">
    <location>
        <position position="108"/>
    </location>
    <ligand>
        <name>L-histidine</name>
        <dbReference type="ChEBI" id="CHEBI:57595"/>
    </ligand>
</feature>
<keyword evidence="3 8" id="KW-0547">Nucleotide-binding</keyword>
<reference evidence="11 12" key="1">
    <citation type="journal article" date="2016" name="Nat. Commun.">
        <title>Thousands of microbial genomes shed light on interconnected biogeochemical processes in an aquifer system.</title>
        <authorList>
            <person name="Anantharaman K."/>
            <person name="Brown C.T."/>
            <person name="Hug L.A."/>
            <person name="Sharon I."/>
            <person name="Castelle C.J."/>
            <person name="Probst A.J."/>
            <person name="Thomas B.C."/>
            <person name="Singh A."/>
            <person name="Wilkins M.J."/>
            <person name="Karaoz U."/>
            <person name="Brodie E.L."/>
            <person name="Williams K.H."/>
            <person name="Hubbard S.S."/>
            <person name="Banfield J.F."/>
        </authorList>
    </citation>
    <scope>NUCLEOTIDE SEQUENCE [LARGE SCALE GENOMIC DNA]</scope>
</reference>
<organism evidence="11 12">
    <name type="scientific">Candidatus Woykebacteria bacterium RBG_16_39_9b</name>
    <dbReference type="NCBI Taxonomy" id="1802595"/>
    <lineage>
        <taxon>Bacteria</taxon>
        <taxon>Candidatus Woykeibacteriota</taxon>
    </lineage>
</organism>
<dbReference type="Pfam" id="PF13393">
    <property type="entry name" value="tRNA-synt_His"/>
    <property type="match status" value="2"/>
</dbReference>
<keyword evidence="5 8" id="KW-0648">Protein biosynthesis</keyword>
<dbReference type="InterPro" id="IPR004154">
    <property type="entry name" value="Anticodon-bd"/>
</dbReference>
<feature type="binding site" evidence="9">
    <location>
        <position position="122"/>
    </location>
    <ligand>
        <name>L-histidine</name>
        <dbReference type="ChEBI" id="CHEBI:57595"/>
    </ligand>
</feature>
<sequence>MKIKPQTPKGFRDFLPSAATRRAFLLDKLTLTFKKYGFEPLETPAVEFAQTLKGKYGEEEKLIYEFSDRGGRELALRYDQTVPLSRVIATYPTLPKPFKRYQTQVVWRADNPQAGRFREFLQVDFDTVGSSSFLSDAEIIACALEAMNKIGFKEYYLRINTRDTFKGLPKKVISALDKLKKLSEQEVVREISKSGFNLEKAKEVLVKIKESKPPRQIEELFNLFSPIGIDKNRVIFDPTLARGLDYYTGVIFEMEVEGYQTGSVGGGGRYDNLIGSFTGKETPAVGFSFGFDRLLDAANSQGLLPEDKATTTVLVTILGDKSLESSLKIASKLRNAGINTEVYLEQLGGKKISLEKQLKYADKKNIPFAIIIGEKEQQEKTVTLKNLSTKKQETIDVISVIDKIRLSQT</sequence>
<feature type="binding site" evidence="9">
    <location>
        <begin position="246"/>
        <end position="247"/>
    </location>
    <ligand>
        <name>L-histidine</name>
        <dbReference type="ChEBI" id="CHEBI:57595"/>
    </ligand>
</feature>
<feature type="binding site" evidence="9">
    <location>
        <position position="242"/>
    </location>
    <ligand>
        <name>L-histidine</name>
        <dbReference type="ChEBI" id="CHEBI:57595"/>
    </ligand>
</feature>
<dbReference type="Gene3D" id="3.30.930.10">
    <property type="entry name" value="Bira Bifunctional Protein, Domain 2"/>
    <property type="match status" value="1"/>
</dbReference>
<evidence type="ECO:0000256" key="6">
    <source>
        <dbReference type="ARBA" id="ARBA00023146"/>
    </source>
</evidence>
<dbReference type="GO" id="GO:0004821">
    <property type="term" value="F:histidine-tRNA ligase activity"/>
    <property type="evidence" value="ECO:0007669"/>
    <property type="project" value="UniProtKB-UniRule"/>
</dbReference>
<dbReference type="GO" id="GO:0005524">
    <property type="term" value="F:ATP binding"/>
    <property type="evidence" value="ECO:0007669"/>
    <property type="project" value="UniProtKB-UniRule"/>
</dbReference>
<dbReference type="SUPFAM" id="SSF52954">
    <property type="entry name" value="Class II aaRS ABD-related"/>
    <property type="match status" value="1"/>
</dbReference>
<protein>
    <recommendedName>
        <fullName evidence="8">Histidine--tRNA ligase</fullName>
        <ecNumber evidence="8">6.1.1.21</ecNumber>
    </recommendedName>
    <alternativeName>
        <fullName evidence="8">Histidyl-tRNA synthetase</fullName>
        <shortName evidence="8">HisRS</shortName>
    </alternativeName>
</protein>
<dbReference type="Gene3D" id="3.40.50.800">
    <property type="entry name" value="Anticodon-binding domain"/>
    <property type="match status" value="1"/>
</dbReference>
<dbReference type="InterPro" id="IPR033656">
    <property type="entry name" value="HisRS_anticodon"/>
</dbReference>
<keyword evidence="8" id="KW-0963">Cytoplasm</keyword>
<dbReference type="PROSITE" id="PS50862">
    <property type="entry name" value="AA_TRNA_LIGASE_II"/>
    <property type="match status" value="1"/>
</dbReference>
<dbReference type="Proteomes" id="UP000178162">
    <property type="component" value="Unassembled WGS sequence"/>
</dbReference>
<evidence type="ECO:0000256" key="8">
    <source>
        <dbReference type="HAMAP-Rule" id="MF_00127"/>
    </source>
</evidence>
<dbReference type="GO" id="GO:0005737">
    <property type="term" value="C:cytoplasm"/>
    <property type="evidence" value="ECO:0007669"/>
    <property type="project" value="UniProtKB-SubCell"/>
</dbReference>
<dbReference type="FunFam" id="3.40.50.800:FF:000012">
    <property type="entry name" value="Histidine--tRNA ligase, cytoplasmic"/>
    <property type="match status" value="1"/>
</dbReference>
<dbReference type="InterPro" id="IPR004516">
    <property type="entry name" value="HisRS/HisZ"/>
</dbReference>
<evidence type="ECO:0000313" key="11">
    <source>
        <dbReference type="EMBL" id="OGY25250.1"/>
    </source>
</evidence>
<dbReference type="SUPFAM" id="SSF55681">
    <property type="entry name" value="Class II aaRS and biotin synthetases"/>
    <property type="match status" value="1"/>
</dbReference>
<feature type="domain" description="Aminoacyl-transfer RNA synthetases class-II family profile" evidence="10">
    <location>
        <begin position="33"/>
        <end position="295"/>
    </location>
</feature>
<dbReference type="AlphaFoldDB" id="A0A1G1WCN1"/>
<comment type="subunit">
    <text evidence="8">Homodimer.</text>
</comment>
<dbReference type="InterPro" id="IPR036621">
    <property type="entry name" value="Anticodon-bd_dom_sf"/>
</dbReference>
<dbReference type="EMBL" id="MHCR01000019">
    <property type="protein sequence ID" value="OGY25250.1"/>
    <property type="molecule type" value="Genomic_DNA"/>
</dbReference>
<comment type="subcellular location">
    <subcellularLocation>
        <location evidence="8">Cytoplasm</location>
    </subcellularLocation>
</comment>
<feature type="binding site" evidence="9">
    <location>
        <begin position="79"/>
        <end position="81"/>
    </location>
    <ligand>
        <name>L-histidine</name>
        <dbReference type="ChEBI" id="CHEBI:57595"/>
    </ligand>
</feature>
<evidence type="ECO:0000256" key="9">
    <source>
        <dbReference type="PIRSR" id="PIRSR001549-1"/>
    </source>
</evidence>
<dbReference type="NCBIfam" id="TIGR00442">
    <property type="entry name" value="hisS"/>
    <property type="match status" value="1"/>
</dbReference>
<dbReference type="InterPro" id="IPR045864">
    <property type="entry name" value="aa-tRNA-synth_II/BPL/LPL"/>
</dbReference>
<dbReference type="GO" id="GO:0006427">
    <property type="term" value="P:histidyl-tRNA aminoacylation"/>
    <property type="evidence" value="ECO:0007669"/>
    <property type="project" value="UniProtKB-UniRule"/>
</dbReference>
<dbReference type="Pfam" id="PF03129">
    <property type="entry name" value="HGTP_anticodon"/>
    <property type="match status" value="1"/>
</dbReference>
<comment type="catalytic activity">
    <reaction evidence="7 8">
        <text>tRNA(His) + L-histidine + ATP = L-histidyl-tRNA(His) + AMP + diphosphate + H(+)</text>
        <dbReference type="Rhea" id="RHEA:17313"/>
        <dbReference type="Rhea" id="RHEA-COMP:9665"/>
        <dbReference type="Rhea" id="RHEA-COMP:9689"/>
        <dbReference type="ChEBI" id="CHEBI:15378"/>
        <dbReference type="ChEBI" id="CHEBI:30616"/>
        <dbReference type="ChEBI" id="CHEBI:33019"/>
        <dbReference type="ChEBI" id="CHEBI:57595"/>
        <dbReference type="ChEBI" id="CHEBI:78442"/>
        <dbReference type="ChEBI" id="CHEBI:78527"/>
        <dbReference type="ChEBI" id="CHEBI:456215"/>
        <dbReference type="EC" id="6.1.1.21"/>
    </reaction>
</comment>
<gene>
    <name evidence="8" type="primary">hisS</name>
    <name evidence="11" type="ORF">A2134_02090</name>
</gene>
<dbReference type="HAMAP" id="MF_00127">
    <property type="entry name" value="His_tRNA_synth"/>
    <property type="match status" value="1"/>
</dbReference>
<evidence type="ECO:0000313" key="12">
    <source>
        <dbReference type="Proteomes" id="UP000178162"/>
    </source>
</evidence>
<dbReference type="InterPro" id="IPR006195">
    <property type="entry name" value="aa-tRNA-synth_II"/>
</dbReference>
<evidence type="ECO:0000259" key="10">
    <source>
        <dbReference type="PROSITE" id="PS50862"/>
    </source>
</evidence>
<dbReference type="EC" id="6.1.1.21" evidence="8"/>
<dbReference type="InterPro" id="IPR015807">
    <property type="entry name" value="His-tRNA-ligase"/>
</dbReference>
<dbReference type="CDD" id="cd00859">
    <property type="entry name" value="HisRS_anticodon"/>
    <property type="match status" value="1"/>
</dbReference>
<dbReference type="STRING" id="1802595.A2134_02090"/>
<dbReference type="CDD" id="cd00773">
    <property type="entry name" value="HisRS-like_core"/>
    <property type="match status" value="1"/>
</dbReference>
<dbReference type="PIRSF" id="PIRSF001549">
    <property type="entry name" value="His-tRNA_synth"/>
    <property type="match status" value="1"/>
</dbReference>
<dbReference type="PANTHER" id="PTHR11476:SF7">
    <property type="entry name" value="HISTIDINE--TRNA LIGASE"/>
    <property type="match status" value="1"/>
</dbReference>
<keyword evidence="6 8" id="KW-0030">Aminoacyl-tRNA synthetase</keyword>
<evidence type="ECO:0000256" key="1">
    <source>
        <dbReference type="ARBA" id="ARBA00008226"/>
    </source>
</evidence>
<evidence type="ECO:0000256" key="3">
    <source>
        <dbReference type="ARBA" id="ARBA00022741"/>
    </source>
</evidence>
<evidence type="ECO:0000256" key="4">
    <source>
        <dbReference type="ARBA" id="ARBA00022840"/>
    </source>
</evidence>
<comment type="similarity">
    <text evidence="1 8">Belongs to the class-II aminoacyl-tRNA synthetase family.</text>
</comment>
<comment type="caution">
    <text evidence="11">The sequence shown here is derived from an EMBL/GenBank/DDBJ whole genome shotgun (WGS) entry which is preliminary data.</text>
</comment>
<proteinExistence type="inferred from homology"/>
<feature type="binding site" evidence="9">
    <location>
        <position position="126"/>
    </location>
    <ligand>
        <name>L-histidine</name>
        <dbReference type="ChEBI" id="CHEBI:57595"/>
    </ligand>
</feature>
<dbReference type="InterPro" id="IPR041715">
    <property type="entry name" value="HisRS-like_core"/>
</dbReference>
<evidence type="ECO:0000256" key="7">
    <source>
        <dbReference type="ARBA" id="ARBA00047639"/>
    </source>
</evidence>
<accession>A0A1G1WCN1</accession>
<keyword evidence="4 8" id="KW-0067">ATP-binding</keyword>